<evidence type="ECO:0000256" key="7">
    <source>
        <dbReference type="SAM" id="Phobius"/>
    </source>
</evidence>
<reference evidence="9" key="1">
    <citation type="journal article" date="2014" name="Int. J. Syst. Evol. Microbiol.">
        <title>Complete genome sequence of Corynebacterium casei LMG S-19264T (=DSM 44701T), isolated from a smear-ripened cheese.</title>
        <authorList>
            <consortium name="US DOE Joint Genome Institute (JGI-PGF)"/>
            <person name="Walter F."/>
            <person name="Albersmeier A."/>
            <person name="Kalinowski J."/>
            <person name="Ruckert C."/>
        </authorList>
    </citation>
    <scope>NUCLEOTIDE SEQUENCE</scope>
    <source>
        <strain evidence="9">CGMCC 1.15425</strain>
    </source>
</reference>
<reference evidence="9" key="2">
    <citation type="submission" date="2020-09" db="EMBL/GenBank/DDBJ databases">
        <authorList>
            <person name="Sun Q."/>
            <person name="Zhou Y."/>
        </authorList>
    </citation>
    <scope>NUCLEOTIDE SEQUENCE</scope>
    <source>
        <strain evidence="9">CGMCC 1.15425</strain>
    </source>
</reference>
<feature type="transmembrane region" description="Helical" evidence="7">
    <location>
        <begin position="98"/>
        <end position="118"/>
    </location>
</feature>
<evidence type="ECO:0000313" key="10">
    <source>
        <dbReference type="Proteomes" id="UP000627715"/>
    </source>
</evidence>
<dbReference type="Pfam" id="PF01618">
    <property type="entry name" value="MotA_ExbB"/>
    <property type="match status" value="1"/>
</dbReference>
<keyword evidence="4 7" id="KW-1133">Transmembrane helix</keyword>
<evidence type="ECO:0000256" key="1">
    <source>
        <dbReference type="ARBA" id="ARBA00004651"/>
    </source>
</evidence>
<evidence type="ECO:0000256" key="4">
    <source>
        <dbReference type="ARBA" id="ARBA00022989"/>
    </source>
</evidence>
<keyword evidence="6" id="KW-0813">Transport</keyword>
<dbReference type="GO" id="GO:0017038">
    <property type="term" value="P:protein import"/>
    <property type="evidence" value="ECO:0007669"/>
    <property type="project" value="TreeGrafter"/>
</dbReference>
<proteinExistence type="inferred from homology"/>
<protein>
    <recommendedName>
        <fullName evidence="8">MotA/TolQ/ExbB proton channel domain-containing protein</fullName>
    </recommendedName>
</protein>
<dbReference type="GO" id="GO:0005886">
    <property type="term" value="C:plasma membrane"/>
    <property type="evidence" value="ECO:0007669"/>
    <property type="project" value="UniProtKB-SubCell"/>
</dbReference>
<keyword evidence="2" id="KW-1003">Cell membrane</keyword>
<evidence type="ECO:0000259" key="8">
    <source>
        <dbReference type="Pfam" id="PF01618"/>
    </source>
</evidence>
<feature type="domain" description="MotA/TolQ/ExbB proton channel" evidence="8">
    <location>
        <begin position="42"/>
        <end position="126"/>
    </location>
</feature>
<evidence type="ECO:0000256" key="2">
    <source>
        <dbReference type="ARBA" id="ARBA00022475"/>
    </source>
</evidence>
<comment type="similarity">
    <text evidence="6">Belongs to the exbB/tolQ family.</text>
</comment>
<comment type="caution">
    <text evidence="9">The sequence shown here is derived from an EMBL/GenBank/DDBJ whole genome shotgun (WGS) entry which is preliminary data.</text>
</comment>
<keyword evidence="5 7" id="KW-0472">Membrane</keyword>
<evidence type="ECO:0000256" key="5">
    <source>
        <dbReference type="ARBA" id="ARBA00023136"/>
    </source>
</evidence>
<gene>
    <name evidence="9" type="ORF">GCM10011403_10850</name>
</gene>
<dbReference type="PANTHER" id="PTHR30625:SF11">
    <property type="entry name" value="MOTA_TOLQ_EXBB PROTON CHANNEL DOMAIN-CONTAINING PROTEIN"/>
    <property type="match status" value="1"/>
</dbReference>
<accession>A0A917GS38</accession>
<dbReference type="InterPro" id="IPR002898">
    <property type="entry name" value="MotA_ExbB_proton_chnl"/>
</dbReference>
<name>A0A917GS38_9GAMM</name>
<dbReference type="InterPro" id="IPR050790">
    <property type="entry name" value="ExbB/TolQ_transport"/>
</dbReference>
<evidence type="ECO:0000256" key="6">
    <source>
        <dbReference type="RuleBase" id="RU004057"/>
    </source>
</evidence>
<dbReference type="AlphaFoldDB" id="A0A917GS38"/>
<sequence>MVEQMTMIEQMAGNWLCWAILVMAMVCYQQLWLEYFARRNRVEDEAAAVTDDLKREFSGTLIGVLPLMGLLGTIIGLLDVFAGISVDGASSELVNGGIADALITTQLGLICAIPGWLLQAFVRARQGSADTRLVEAVTETERG</sequence>
<dbReference type="EMBL" id="BMIY01000004">
    <property type="protein sequence ID" value="GGG55579.1"/>
    <property type="molecule type" value="Genomic_DNA"/>
</dbReference>
<evidence type="ECO:0000313" key="9">
    <source>
        <dbReference type="EMBL" id="GGG55579.1"/>
    </source>
</evidence>
<dbReference type="Proteomes" id="UP000627715">
    <property type="component" value="Unassembled WGS sequence"/>
</dbReference>
<keyword evidence="6" id="KW-0653">Protein transport</keyword>
<feature type="transmembrane region" description="Helical" evidence="7">
    <location>
        <begin position="61"/>
        <end position="86"/>
    </location>
</feature>
<dbReference type="PANTHER" id="PTHR30625">
    <property type="entry name" value="PROTEIN TOLQ"/>
    <property type="match status" value="1"/>
</dbReference>
<keyword evidence="10" id="KW-1185">Reference proteome</keyword>
<comment type="subcellular location">
    <subcellularLocation>
        <location evidence="1">Cell membrane</location>
        <topology evidence="1">Multi-pass membrane protein</topology>
    </subcellularLocation>
    <subcellularLocation>
        <location evidence="6">Membrane</location>
        <topology evidence="6">Multi-pass membrane protein</topology>
    </subcellularLocation>
</comment>
<organism evidence="9 10">
    <name type="scientific">Pseudohongiella nitratireducens</name>
    <dbReference type="NCBI Taxonomy" id="1768907"/>
    <lineage>
        <taxon>Bacteria</taxon>
        <taxon>Pseudomonadati</taxon>
        <taxon>Pseudomonadota</taxon>
        <taxon>Gammaproteobacteria</taxon>
        <taxon>Pseudomonadales</taxon>
        <taxon>Pseudohongiellaceae</taxon>
        <taxon>Pseudohongiella</taxon>
    </lineage>
</organism>
<evidence type="ECO:0000256" key="3">
    <source>
        <dbReference type="ARBA" id="ARBA00022692"/>
    </source>
</evidence>
<feature type="transmembrane region" description="Helical" evidence="7">
    <location>
        <begin position="12"/>
        <end position="33"/>
    </location>
</feature>
<keyword evidence="3 7" id="KW-0812">Transmembrane</keyword>
<dbReference type="RefSeq" id="WP_068812108.1">
    <property type="nucleotide sequence ID" value="NZ_BMIY01000004.1"/>
</dbReference>